<sequence>MKAATLVSGRAAGTAGNARHLPLAKPVAEIPTGKLVTLRRKAKTCRACPLWRDATQTVFGEGPASAKAMLIGEQPGLQEDQSGKPFVGPAGHLLDRALDEAGLDRDTLYLTNTVKHFKYEMRGNTKLHKRANASEQAACRMWLAAELLRVQPRVVIGLGAMAAQTLFGDAFRITRERGQWRELGEDVRGMATWHPSAVLRMPKPDQRHQAYAELVADLRDVVAVLADMA</sequence>
<dbReference type="InterPro" id="IPR005122">
    <property type="entry name" value="Uracil-DNA_glycosylase-like"/>
</dbReference>
<evidence type="ECO:0000313" key="11">
    <source>
        <dbReference type="EMBL" id="MFC5440104.1"/>
    </source>
</evidence>
<keyword evidence="8" id="KW-0411">Iron-sulfur</keyword>
<keyword evidence="7" id="KW-0408">Iron</keyword>
<organism evidence="11 12">
    <name type="scientific">Rhodanobacter ginsenosidimutans</name>
    <dbReference type="NCBI Taxonomy" id="490571"/>
    <lineage>
        <taxon>Bacteria</taxon>
        <taxon>Pseudomonadati</taxon>
        <taxon>Pseudomonadota</taxon>
        <taxon>Gammaproteobacteria</taxon>
        <taxon>Lysobacterales</taxon>
        <taxon>Rhodanobacteraceae</taxon>
        <taxon>Rhodanobacter</taxon>
    </lineage>
</organism>
<keyword evidence="12" id="KW-1185">Reference proteome</keyword>
<evidence type="ECO:0000256" key="6">
    <source>
        <dbReference type="ARBA" id="ARBA00022801"/>
    </source>
</evidence>
<protein>
    <recommendedName>
        <fullName evidence="2">Type-4 uracil-DNA glycosylase</fullName>
    </recommendedName>
</protein>
<dbReference type="PANTHER" id="PTHR33693:SF9">
    <property type="entry name" value="TYPE-4 URACIL-DNA GLYCOSYLASE"/>
    <property type="match status" value="1"/>
</dbReference>
<keyword evidence="3" id="KW-0004">4Fe-4S</keyword>
<dbReference type="NCBIfam" id="TIGR00758">
    <property type="entry name" value="UDG_fam4"/>
    <property type="match status" value="1"/>
</dbReference>
<comment type="caution">
    <text evidence="11">The sequence shown here is derived from an EMBL/GenBank/DDBJ whole genome shotgun (WGS) entry which is preliminary data.</text>
</comment>
<comment type="similarity">
    <text evidence="1">Belongs to the uracil-DNA glycosylase (UDG) superfamily. Type 4 (UDGa) family.</text>
</comment>
<evidence type="ECO:0000256" key="9">
    <source>
        <dbReference type="ARBA" id="ARBA00023204"/>
    </source>
</evidence>
<dbReference type="RefSeq" id="WP_377339879.1">
    <property type="nucleotide sequence ID" value="NZ_JALBWS010000012.1"/>
</dbReference>
<dbReference type="CDD" id="cd10030">
    <property type="entry name" value="UDG-F4_TTUDGA_SPO1dp_like"/>
    <property type="match status" value="1"/>
</dbReference>
<evidence type="ECO:0000256" key="1">
    <source>
        <dbReference type="ARBA" id="ARBA00006521"/>
    </source>
</evidence>
<reference evidence="12" key="1">
    <citation type="journal article" date="2019" name="Int. J. Syst. Evol. Microbiol.">
        <title>The Global Catalogue of Microorganisms (GCM) 10K type strain sequencing project: providing services to taxonomists for standard genome sequencing and annotation.</title>
        <authorList>
            <consortium name="The Broad Institute Genomics Platform"/>
            <consortium name="The Broad Institute Genome Sequencing Center for Infectious Disease"/>
            <person name="Wu L."/>
            <person name="Ma J."/>
        </authorList>
    </citation>
    <scope>NUCLEOTIDE SEQUENCE [LARGE SCALE GENOMIC DNA]</scope>
    <source>
        <strain evidence="12">KACC 12822</strain>
    </source>
</reference>
<dbReference type="SMART" id="SM00986">
    <property type="entry name" value="UDG"/>
    <property type="match status" value="1"/>
</dbReference>
<evidence type="ECO:0000256" key="8">
    <source>
        <dbReference type="ARBA" id="ARBA00023014"/>
    </source>
</evidence>
<evidence type="ECO:0000256" key="5">
    <source>
        <dbReference type="ARBA" id="ARBA00022763"/>
    </source>
</evidence>
<dbReference type="NCBIfam" id="TIGR03914">
    <property type="entry name" value="UDG_fam_dom"/>
    <property type="match status" value="1"/>
</dbReference>
<dbReference type="InterPro" id="IPR051536">
    <property type="entry name" value="UDG_Type-4/5"/>
</dbReference>
<keyword evidence="5" id="KW-0227">DNA damage</keyword>
<dbReference type="SUPFAM" id="SSF52141">
    <property type="entry name" value="Uracil-DNA glycosylase-like"/>
    <property type="match status" value="1"/>
</dbReference>
<evidence type="ECO:0000259" key="10">
    <source>
        <dbReference type="SMART" id="SM00986"/>
    </source>
</evidence>
<dbReference type="InterPro" id="IPR005273">
    <property type="entry name" value="Ura-DNA_glyco_family4"/>
</dbReference>
<dbReference type="Proteomes" id="UP001596018">
    <property type="component" value="Unassembled WGS sequence"/>
</dbReference>
<dbReference type="InterPro" id="IPR036895">
    <property type="entry name" value="Uracil-DNA_glycosylase-like_sf"/>
</dbReference>
<evidence type="ECO:0000256" key="3">
    <source>
        <dbReference type="ARBA" id="ARBA00022485"/>
    </source>
</evidence>
<dbReference type="Gene3D" id="3.40.470.10">
    <property type="entry name" value="Uracil-DNA glycosylase-like domain"/>
    <property type="match status" value="1"/>
</dbReference>
<keyword evidence="4" id="KW-0479">Metal-binding</keyword>
<dbReference type="Pfam" id="PF03167">
    <property type="entry name" value="UDG"/>
    <property type="match status" value="1"/>
</dbReference>
<keyword evidence="9" id="KW-0234">DNA repair</keyword>
<dbReference type="SMART" id="SM00987">
    <property type="entry name" value="UreE_C"/>
    <property type="match status" value="1"/>
</dbReference>
<evidence type="ECO:0000256" key="7">
    <source>
        <dbReference type="ARBA" id="ARBA00023004"/>
    </source>
</evidence>
<evidence type="ECO:0000256" key="2">
    <source>
        <dbReference type="ARBA" id="ARBA00019403"/>
    </source>
</evidence>
<feature type="domain" description="Uracil-DNA glycosylase-like" evidence="10">
    <location>
        <begin position="59"/>
        <end position="219"/>
    </location>
</feature>
<keyword evidence="6" id="KW-0378">Hydrolase</keyword>
<proteinExistence type="inferred from homology"/>
<evidence type="ECO:0000256" key="4">
    <source>
        <dbReference type="ARBA" id="ARBA00022723"/>
    </source>
</evidence>
<dbReference type="PANTHER" id="PTHR33693">
    <property type="entry name" value="TYPE-5 URACIL-DNA GLYCOSYLASE"/>
    <property type="match status" value="1"/>
</dbReference>
<evidence type="ECO:0000313" key="12">
    <source>
        <dbReference type="Proteomes" id="UP001596018"/>
    </source>
</evidence>
<gene>
    <name evidence="11" type="ORF">ACFPK0_08785</name>
</gene>
<dbReference type="EMBL" id="JBHSMM010000001">
    <property type="protein sequence ID" value="MFC5440104.1"/>
    <property type="molecule type" value="Genomic_DNA"/>
</dbReference>
<accession>A0ABW0JVF4</accession>
<name>A0ABW0JVF4_9GAMM</name>